<name>A0A6N3QGU2_SHIFL</name>
<protein>
    <submittedName>
        <fullName evidence="1">Uncharacterized protein</fullName>
    </submittedName>
</protein>
<organism evidence="1 2">
    <name type="scientific">Shigella flexneri CDC 796-83</name>
    <dbReference type="NCBI Taxonomy" id="945360"/>
    <lineage>
        <taxon>Bacteria</taxon>
        <taxon>Pseudomonadati</taxon>
        <taxon>Pseudomonadota</taxon>
        <taxon>Gammaproteobacteria</taxon>
        <taxon>Enterobacterales</taxon>
        <taxon>Enterobacteriaceae</taxon>
        <taxon>Shigella</taxon>
    </lineage>
</organism>
<proteinExistence type="predicted"/>
<sequence>MWITIAPFVTVLLRLAANEAPLPIKFTDKGNISVSDWRRCYPPGRELFNVRMTVLMPIFSVRAVSRTPAPLKPFQ</sequence>
<dbReference type="AlphaFoldDB" id="A0A6N3QGU2"/>
<dbReference type="Proteomes" id="UP000003302">
    <property type="component" value="Unassembled WGS sequence"/>
</dbReference>
<evidence type="ECO:0000313" key="2">
    <source>
        <dbReference type="Proteomes" id="UP000003302"/>
    </source>
</evidence>
<gene>
    <name evidence="1" type="ORF">SGF_04074</name>
</gene>
<comment type="caution">
    <text evidence="1">The sequence shown here is derived from an EMBL/GenBank/DDBJ whole genome shotgun (WGS) entry which is preliminary data.</text>
</comment>
<reference evidence="1 2" key="1">
    <citation type="submission" date="2011-01" db="EMBL/GenBank/DDBJ databases">
        <title>Shigella flexneri CDC 796-83 whole genome shotgun sequencing project.</title>
        <authorList>
            <person name="Mane S.P."/>
            <person name="Sobral B.W."/>
            <person name="Cebula T."/>
            <person name="Chertkov O."/>
            <person name="Munk A.C."/>
            <person name="Tapia R."/>
            <person name="Green L."/>
            <person name="Rogers Y."/>
            <person name="Detter J.C."/>
            <person name="Bruce D."/>
            <person name="Brettin T.S."/>
        </authorList>
    </citation>
    <scope>NUCLEOTIDE SEQUENCE [LARGE SCALE GENOMIC DNA]</scope>
    <source>
        <strain evidence="1 2">CDC 796-83</strain>
    </source>
</reference>
<accession>A0A6N3QGU2</accession>
<evidence type="ECO:0000313" key="1">
    <source>
        <dbReference type="EMBL" id="EFW58574.1"/>
    </source>
</evidence>
<dbReference type="EMBL" id="AERO01000164">
    <property type="protein sequence ID" value="EFW58574.1"/>
    <property type="molecule type" value="Genomic_DNA"/>
</dbReference>